<organism evidence="3 4">
    <name type="scientific">Paracoccus broussonetiae subsp. drimophilus</name>
    <dbReference type="NCBI Taxonomy" id="3373869"/>
    <lineage>
        <taxon>Bacteria</taxon>
        <taxon>Pseudomonadati</taxon>
        <taxon>Pseudomonadota</taxon>
        <taxon>Alphaproteobacteria</taxon>
        <taxon>Rhodobacterales</taxon>
        <taxon>Paracoccaceae</taxon>
        <taxon>Paracoccus</taxon>
        <taxon>Paracoccus broussonetiae</taxon>
    </lineage>
</organism>
<dbReference type="EMBL" id="JBIMPR010000002">
    <property type="protein sequence ID" value="MFH5773174.1"/>
    <property type="molecule type" value="Genomic_DNA"/>
</dbReference>
<dbReference type="PROSITE" id="PS00061">
    <property type="entry name" value="ADH_SHORT"/>
    <property type="match status" value="1"/>
</dbReference>
<keyword evidence="4" id="KW-1185">Reference proteome</keyword>
<dbReference type="SUPFAM" id="SSF51735">
    <property type="entry name" value="NAD(P)-binding Rossmann-fold domains"/>
    <property type="match status" value="1"/>
</dbReference>
<dbReference type="Proteomes" id="UP001609376">
    <property type="component" value="Unassembled WGS sequence"/>
</dbReference>
<reference evidence="3 4" key="1">
    <citation type="submission" date="2024-10" db="EMBL/GenBank/DDBJ databases">
        <title>Paracoccus drimophilus sp. nov., a novel bacterium from corn roots in Hunan.</title>
        <authorList>
            <person name="Li X."/>
        </authorList>
    </citation>
    <scope>NUCLEOTIDE SEQUENCE [LARGE SCALE GENOMIC DNA]</scope>
    <source>
        <strain evidence="3 4">NGMCC 1.201697</strain>
    </source>
</reference>
<name>A0ABW7LHA2_9RHOB</name>
<dbReference type="PRINTS" id="PR00081">
    <property type="entry name" value="GDHRDH"/>
</dbReference>
<dbReference type="PANTHER" id="PTHR42760:SF133">
    <property type="entry name" value="3-OXOACYL-[ACYL-CARRIER-PROTEIN] REDUCTASE"/>
    <property type="match status" value="1"/>
</dbReference>
<dbReference type="PANTHER" id="PTHR42760">
    <property type="entry name" value="SHORT-CHAIN DEHYDROGENASES/REDUCTASES FAMILY MEMBER"/>
    <property type="match status" value="1"/>
</dbReference>
<dbReference type="RefSeq" id="WP_395131758.1">
    <property type="nucleotide sequence ID" value="NZ_JBIMPR010000002.1"/>
</dbReference>
<dbReference type="PRINTS" id="PR00080">
    <property type="entry name" value="SDRFAMILY"/>
</dbReference>
<dbReference type="InterPro" id="IPR002347">
    <property type="entry name" value="SDR_fam"/>
</dbReference>
<keyword evidence="2" id="KW-0560">Oxidoreductase</keyword>
<evidence type="ECO:0000256" key="2">
    <source>
        <dbReference type="ARBA" id="ARBA00023002"/>
    </source>
</evidence>
<accession>A0ABW7LHA2</accession>
<comment type="caution">
    <text evidence="3">The sequence shown here is derived from an EMBL/GenBank/DDBJ whole genome shotgun (WGS) entry which is preliminary data.</text>
</comment>
<sequence>MDLDLSGHRVIVTAGASGIGRAIVQAFLDDGAIVATCDIDDAALATLPEGVFRQKVDVGDSTALRGFLDMAMAHLGGLDCLVNNAGIAGPTARVEDIDLTAWHQCIDICLTSQFIACAACTDALRDSANASIINLSSVAGRVGFRLRTPYAAAKWGVIGLTKSLAIELGPDDIRVNAILPGLVAGDRQRRVLEAKAQSQGRSVAEVEAQAFSFTSIRHYVEPGQIADQIVYLASRRGSSVSGQAISVCGDTQMLA</sequence>
<evidence type="ECO:0000256" key="1">
    <source>
        <dbReference type="ARBA" id="ARBA00006484"/>
    </source>
</evidence>
<dbReference type="InterPro" id="IPR036291">
    <property type="entry name" value="NAD(P)-bd_dom_sf"/>
</dbReference>
<dbReference type="Pfam" id="PF13561">
    <property type="entry name" value="adh_short_C2"/>
    <property type="match status" value="1"/>
</dbReference>
<dbReference type="Gene3D" id="3.40.50.720">
    <property type="entry name" value="NAD(P)-binding Rossmann-like Domain"/>
    <property type="match status" value="1"/>
</dbReference>
<comment type="similarity">
    <text evidence="1">Belongs to the short-chain dehydrogenases/reductases (SDR) family.</text>
</comment>
<evidence type="ECO:0000313" key="3">
    <source>
        <dbReference type="EMBL" id="MFH5773174.1"/>
    </source>
</evidence>
<protein>
    <submittedName>
        <fullName evidence="3">SDR family oxidoreductase</fullName>
    </submittedName>
</protein>
<dbReference type="CDD" id="cd05233">
    <property type="entry name" value="SDR_c"/>
    <property type="match status" value="1"/>
</dbReference>
<gene>
    <name evidence="3" type="ORF">ACHFJ0_02920</name>
</gene>
<proteinExistence type="inferred from homology"/>
<evidence type="ECO:0000313" key="4">
    <source>
        <dbReference type="Proteomes" id="UP001609376"/>
    </source>
</evidence>
<dbReference type="InterPro" id="IPR020904">
    <property type="entry name" value="Sc_DH/Rdtase_CS"/>
</dbReference>